<evidence type="ECO:0000313" key="2">
    <source>
        <dbReference type="Proteomes" id="UP000004208"/>
    </source>
</evidence>
<evidence type="ECO:0000313" key="1">
    <source>
        <dbReference type="EMBL" id="EFK54555.1"/>
    </source>
</evidence>
<dbReference type="Gene3D" id="3.10.20.30">
    <property type="match status" value="1"/>
</dbReference>
<dbReference type="EMBL" id="ACLJ02000003">
    <property type="protein sequence ID" value="EFK54555.1"/>
    <property type="molecule type" value="Genomic_DNA"/>
</dbReference>
<gene>
    <name evidence="1" type="primary">thiS</name>
    <name evidence="1" type="ORF">HMPREF0291_12213</name>
</gene>
<dbReference type="OrthoDB" id="163636at2"/>
<dbReference type="AlphaFoldDB" id="D7WFC1"/>
<accession>D7WFC1</accession>
<name>D7WFC1_9CORY</name>
<organism evidence="1 2">
    <name type="scientific">Corynebacterium genitalium ATCC 33030</name>
    <dbReference type="NCBI Taxonomy" id="585529"/>
    <lineage>
        <taxon>Bacteria</taxon>
        <taxon>Bacillati</taxon>
        <taxon>Actinomycetota</taxon>
        <taxon>Actinomycetes</taxon>
        <taxon>Mycobacteriales</taxon>
        <taxon>Corynebacteriaceae</taxon>
        <taxon>Corynebacterium</taxon>
    </lineage>
</organism>
<proteinExistence type="predicted"/>
<dbReference type="RefSeq" id="WP_005291550.1">
    <property type="nucleotide sequence ID" value="NZ_CM000961.1"/>
</dbReference>
<dbReference type="STRING" id="585529.HMPREF0291_12213"/>
<dbReference type="PANTHER" id="PTHR34472:SF1">
    <property type="entry name" value="SULFUR CARRIER PROTEIN THIS"/>
    <property type="match status" value="1"/>
</dbReference>
<dbReference type="HOGENOM" id="CLU_174611_2_2_11"/>
<dbReference type="Pfam" id="PF02597">
    <property type="entry name" value="ThiS"/>
    <property type="match status" value="1"/>
</dbReference>
<dbReference type="InterPro" id="IPR010035">
    <property type="entry name" value="Thi_S"/>
</dbReference>
<sequence length="66" mass="7044">MNLIVNDENVTTDTTDVQKLLEERLGEVPKGTAVAINGDVVPQSEWATRVLEDGAHVDILTAVQGG</sequence>
<dbReference type="Proteomes" id="UP000004208">
    <property type="component" value="Unassembled WGS sequence"/>
</dbReference>
<dbReference type="SUPFAM" id="SSF54285">
    <property type="entry name" value="MoaD/ThiS"/>
    <property type="match status" value="1"/>
</dbReference>
<protein>
    <submittedName>
        <fullName evidence="1">Thiamine biosynthesis protein ThiS</fullName>
    </submittedName>
</protein>
<dbReference type="InterPro" id="IPR012675">
    <property type="entry name" value="Beta-grasp_dom_sf"/>
</dbReference>
<dbReference type="InterPro" id="IPR016155">
    <property type="entry name" value="Mopterin_synth/thiamin_S_b"/>
</dbReference>
<keyword evidence="2" id="KW-1185">Reference proteome</keyword>
<dbReference type="NCBIfam" id="TIGR01683">
    <property type="entry name" value="thiS"/>
    <property type="match status" value="1"/>
</dbReference>
<dbReference type="PANTHER" id="PTHR34472">
    <property type="entry name" value="SULFUR CARRIER PROTEIN THIS"/>
    <property type="match status" value="1"/>
</dbReference>
<comment type="caution">
    <text evidence="1">The sequence shown here is derived from an EMBL/GenBank/DDBJ whole genome shotgun (WGS) entry which is preliminary data.</text>
</comment>
<dbReference type="CDD" id="cd00565">
    <property type="entry name" value="Ubl_ThiS"/>
    <property type="match status" value="1"/>
</dbReference>
<dbReference type="InterPro" id="IPR003749">
    <property type="entry name" value="ThiS/MoaD-like"/>
</dbReference>
<reference evidence="1" key="1">
    <citation type="submission" date="2010-06" db="EMBL/GenBank/DDBJ databases">
        <authorList>
            <person name="Muzny D."/>
            <person name="Qin X."/>
            <person name="Buhay C."/>
            <person name="Dugan-Rocha S."/>
            <person name="Ding Y."/>
            <person name="Chen G."/>
            <person name="Hawes A."/>
            <person name="Holder M."/>
            <person name="Jhangiani S."/>
            <person name="Johnson A."/>
            <person name="Khan Z."/>
            <person name="Li Z."/>
            <person name="Liu W."/>
            <person name="Liu X."/>
            <person name="Perez L."/>
            <person name="Shen H."/>
            <person name="Wang Q."/>
            <person name="Watt J."/>
            <person name="Xi L."/>
            <person name="Xin Y."/>
            <person name="Zhou J."/>
            <person name="Deng J."/>
            <person name="Jiang H."/>
            <person name="Liu Y."/>
            <person name="Qu J."/>
            <person name="Song X.-Z."/>
            <person name="Zhang L."/>
            <person name="Villasana D."/>
            <person name="Johnson A."/>
            <person name="Liu J."/>
            <person name="Liyanage D."/>
            <person name="Lorensuhewa L."/>
            <person name="Robinson T."/>
            <person name="Song A."/>
            <person name="Song B.-B."/>
            <person name="Dinh H."/>
            <person name="Thornton R."/>
            <person name="Coyle M."/>
            <person name="Francisco L."/>
            <person name="Jackson L."/>
            <person name="Javaid M."/>
            <person name="Korchina V."/>
            <person name="Kovar C."/>
            <person name="Mata R."/>
            <person name="Mathew T."/>
            <person name="Ngo R."/>
            <person name="Nguyen L."/>
            <person name="Nguyen N."/>
            <person name="Okwuonu G."/>
            <person name="Ongeri F."/>
            <person name="Pham C."/>
            <person name="Simmons D."/>
            <person name="Wilczek-Boney K."/>
            <person name="Hale W."/>
            <person name="Jakkamsetti A."/>
            <person name="Pham P."/>
            <person name="Ruth R."/>
            <person name="San Lucas F."/>
            <person name="Warren J."/>
            <person name="Zhang J."/>
            <person name="Zhao Z."/>
            <person name="Zhou C."/>
            <person name="Zhu D."/>
            <person name="Lee S."/>
            <person name="Bess C."/>
            <person name="Blankenburg K."/>
            <person name="Forbes L."/>
            <person name="Fu Q."/>
            <person name="Gubbala S."/>
            <person name="Hirani K."/>
            <person name="Jayaseelan J.C."/>
            <person name="Lara F."/>
            <person name="Munidasa M."/>
            <person name="Palculict T."/>
            <person name="Patil S."/>
            <person name="Pu L.-L."/>
            <person name="Saada N."/>
            <person name="Tang L."/>
            <person name="Weissenberger G."/>
            <person name="Zhu Y."/>
            <person name="Hemphill L."/>
            <person name="Shang Y."/>
            <person name="Youmans B."/>
            <person name="Ayvaz T."/>
            <person name="Ross M."/>
            <person name="Santibanez J."/>
            <person name="Aqrawi P."/>
            <person name="Gross S."/>
            <person name="Joshi V."/>
            <person name="Fowler G."/>
            <person name="Nazareth L."/>
            <person name="Reid J."/>
            <person name="Worley K."/>
            <person name="Petrosino J."/>
            <person name="Highlander S."/>
            <person name="Gibbs R."/>
        </authorList>
    </citation>
    <scope>NUCLEOTIDE SEQUENCE [LARGE SCALE GENOMIC DNA]</scope>
    <source>
        <strain evidence="1">ATCC 33030</strain>
    </source>
</reference>